<reference evidence="3" key="1">
    <citation type="journal article" date="2019" name="Int. J. Syst. Evol. Microbiol.">
        <title>The Global Catalogue of Microorganisms (GCM) 10K type strain sequencing project: providing services to taxonomists for standard genome sequencing and annotation.</title>
        <authorList>
            <consortium name="The Broad Institute Genomics Platform"/>
            <consortium name="The Broad Institute Genome Sequencing Center for Infectious Disease"/>
            <person name="Wu L."/>
            <person name="Ma J."/>
        </authorList>
    </citation>
    <scope>NUCLEOTIDE SEQUENCE [LARGE SCALE GENOMIC DNA]</scope>
    <source>
        <strain evidence="3">JCM 11590</strain>
    </source>
</reference>
<evidence type="ECO:0000313" key="3">
    <source>
        <dbReference type="Proteomes" id="UP000633263"/>
    </source>
</evidence>
<name>A0ABQ2CJB5_9GAMM</name>
<evidence type="ECO:0008006" key="4">
    <source>
        <dbReference type="Google" id="ProtNLM"/>
    </source>
</evidence>
<dbReference type="RefSeq" id="WP_188634655.1">
    <property type="nucleotide sequence ID" value="NZ_BMNN01000001.1"/>
</dbReference>
<dbReference type="Proteomes" id="UP000633263">
    <property type="component" value="Unassembled WGS sequence"/>
</dbReference>
<keyword evidence="3" id="KW-1185">Reference proteome</keyword>
<gene>
    <name evidence="2" type="ORF">GCM10009083_01050</name>
</gene>
<feature type="compositionally biased region" description="Pro residues" evidence="1">
    <location>
        <begin position="50"/>
        <end position="67"/>
    </location>
</feature>
<evidence type="ECO:0000256" key="1">
    <source>
        <dbReference type="SAM" id="MobiDB-lite"/>
    </source>
</evidence>
<protein>
    <recommendedName>
        <fullName evidence="4">DNA polymerase III subunit chi</fullName>
    </recommendedName>
</protein>
<proteinExistence type="predicted"/>
<organism evidence="2 3">
    <name type="scientific">Halopseudomonas pertucinogena</name>
    <dbReference type="NCBI Taxonomy" id="86175"/>
    <lineage>
        <taxon>Bacteria</taxon>
        <taxon>Pseudomonadati</taxon>
        <taxon>Pseudomonadota</taxon>
        <taxon>Gammaproteobacteria</taxon>
        <taxon>Pseudomonadales</taxon>
        <taxon>Pseudomonadaceae</taxon>
        <taxon>Halopseudomonas</taxon>
    </lineage>
</organism>
<sequence>MTQREPTDPSRLLKDLESIRTLLDDDQPGAEQMDIPLLDDIITSGSDKPAAPPAPPPPAAERPPNPFLPYESLARLAGERVQLERLLQQNLDYAPPGPHTGAREVRLEARLHSEAQLVMQDVIDEMLPIIEAELRKRLSGRMEQLVREQLSQHS</sequence>
<accession>A0ABQ2CJB5</accession>
<dbReference type="EMBL" id="BMNN01000001">
    <property type="protein sequence ID" value="GGI88509.1"/>
    <property type="molecule type" value="Genomic_DNA"/>
</dbReference>
<evidence type="ECO:0000313" key="2">
    <source>
        <dbReference type="EMBL" id="GGI88509.1"/>
    </source>
</evidence>
<feature type="region of interest" description="Disordered" evidence="1">
    <location>
        <begin position="23"/>
        <end position="69"/>
    </location>
</feature>
<comment type="caution">
    <text evidence="2">The sequence shown here is derived from an EMBL/GenBank/DDBJ whole genome shotgun (WGS) entry which is preliminary data.</text>
</comment>